<sequence length="119" mass="12990">MNAGGNLLGILVHTSLSTYARCQRKSFGTAPSIALYQMVAPSEFYCNTCLSTVLGLSPPHHLDLACGPGRTFSTTQNLWQCLGFPDVVYRELHSELSLLCFQPLPSPSRKTHLPGRPTV</sequence>
<evidence type="ECO:0000313" key="2">
    <source>
        <dbReference type="Proteomes" id="UP000799441"/>
    </source>
</evidence>
<reference evidence="1" key="1">
    <citation type="journal article" date="2020" name="Stud. Mycol.">
        <title>101 Dothideomycetes genomes: a test case for predicting lifestyles and emergence of pathogens.</title>
        <authorList>
            <person name="Haridas S."/>
            <person name="Albert R."/>
            <person name="Binder M."/>
            <person name="Bloem J."/>
            <person name="Labutti K."/>
            <person name="Salamov A."/>
            <person name="Andreopoulos B."/>
            <person name="Baker S."/>
            <person name="Barry K."/>
            <person name="Bills G."/>
            <person name="Bluhm B."/>
            <person name="Cannon C."/>
            <person name="Castanera R."/>
            <person name="Culley D."/>
            <person name="Daum C."/>
            <person name="Ezra D."/>
            <person name="Gonzalez J."/>
            <person name="Henrissat B."/>
            <person name="Kuo A."/>
            <person name="Liang C."/>
            <person name="Lipzen A."/>
            <person name="Lutzoni F."/>
            <person name="Magnuson J."/>
            <person name="Mondo S."/>
            <person name="Nolan M."/>
            <person name="Ohm R."/>
            <person name="Pangilinan J."/>
            <person name="Park H.-J."/>
            <person name="Ramirez L."/>
            <person name="Alfaro M."/>
            <person name="Sun H."/>
            <person name="Tritt A."/>
            <person name="Yoshinaga Y."/>
            <person name="Zwiers L.-H."/>
            <person name="Turgeon B."/>
            <person name="Goodwin S."/>
            <person name="Spatafora J."/>
            <person name="Crous P."/>
            <person name="Grigoriev I."/>
        </authorList>
    </citation>
    <scope>NUCLEOTIDE SEQUENCE</scope>
    <source>
        <strain evidence="1">CBS 116435</strain>
    </source>
</reference>
<organism evidence="1 2">
    <name type="scientific">Polychaeton citri CBS 116435</name>
    <dbReference type="NCBI Taxonomy" id="1314669"/>
    <lineage>
        <taxon>Eukaryota</taxon>
        <taxon>Fungi</taxon>
        <taxon>Dikarya</taxon>
        <taxon>Ascomycota</taxon>
        <taxon>Pezizomycotina</taxon>
        <taxon>Dothideomycetes</taxon>
        <taxon>Dothideomycetidae</taxon>
        <taxon>Capnodiales</taxon>
        <taxon>Capnodiaceae</taxon>
        <taxon>Polychaeton</taxon>
    </lineage>
</organism>
<proteinExistence type="predicted"/>
<accession>A0A9P4UNM3</accession>
<keyword evidence="2" id="KW-1185">Reference proteome</keyword>
<comment type="caution">
    <text evidence="1">The sequence shown here is derived from an EMBL/GenBank/DDBJ whole genome shotgun (WGS) entry which is preliminary data.</text>
</comment>
<protein>
    <submittedName>
        <fullName evidence="1">Uncharacterized protein</fullName>
    </submittedName>
</protein>
<dbReference type="EMBL" id="MU003782">
    <property type="protein sequence ID" value="KAF2722502.1"/>
    <property type="molecule type" value="Genomic_DNA"/>
</dbReference>
<gene>
    <name evidence="1" type="ORF">K431DRAFT_45036</name>
</gene>
<dbReference type="AlphaFoldDB" id="A0A9P4UNM3"/>
<dbReference type="Proteomes" id="UP000799441">
    <property type="component" value="Unassembled WGS sequence"/>
</dbReference>
<name>A0A9P4UNM3_9PEZI</name>
<evidence type="ECO:0000313" key="1">
    <source>
        <dbReference type="EMBL" id="KAF2722502.1"/>
    </source>
</evidence>